<dbReference type="EMBL" id="CP047394">
    <property type="protein sequence ID" value="QHE59791.1"/>
    <property type="molecule type" value="Genomic_DNA"/>
</dbReference>
<protein>
    <recommendedName>
        <fullName evidence="3">Butirosin biosynthesis protein H N-terminal domain-containing protein</fullName>
    </recommendedName>
</protein>
<dbReference type="KEGG" id="bvq:FHE72_01105"/>
<gene>
    <name evidence="1" type="ORF">FHE72_01105</name>
</gene>
<dbReference type="RefSeq" id="WP_159360950.1">
    <property type="nucleotide sequence ID" value="NZ_CP047394.1"/>
</dbReference>
<dbReference type="Proteomes" id="UP000465062">
    <property type="component" value="Chromosome"/>
</dbReference>
<evidence type="ECO:0000313" key="2">
    <source>
        <dbReference type="Proteomes" id="UP000465062"/>
    </source>
</evidence>
<accession>A0A6I6UL94</accession>
<name>A0A6I6UL94_9BACI</name>
<proteinExistence type="predicted"/>
<reference evidence="1 2" key="1">
    <citation type="submission" date="2019-06" db="EMBL/GenBank/DDBJ databases">
        <title>An operon consisting of a P-type ATPase gene and a transcriptional regular gene given the different cadmium resistance in Bacillus vietamensis 151-6 and Bacillus marisflavi 151-25.</title>
        <authorList>
            <person name="Yu X."/>
        </authorList>
    </citation>
    <scope>NUCLEOTIDE SEQUENCE [LARGE SCALE GENOMIC DNA]</scope>
    <source>
        <strain evidence="1 2">151-6</strain>
    </source>
</reference>
<dbReference type="AlphaFoldDB" id="A0A6I6UL94"/>
<organism evidence="1 2">
    <name type="scientific">Rossellomorea vietnamensis</name>
    <dbReference type="NCBI Taxonomy" id="218284"/>
    <lineage>
        <taxon>Bacteria</taxon>
        <taxon>Bacillati</taxon>
        <taxon>Bacillota</taxon>
        <taxon>Bacilli</taxon>
        <taxon>Bacillales</taxon>
        <taxon>Bacillaceae</taxon>
        <taxon>Rossellomorea</taxon>
    </lineage>
</organism>
<sequence length="326" mass="38529">MTNEIFSSPYYNCTELVTASLLKKKNVDINRVWKQAGLVLSKEEDGSIYLTNEYQEFTKDLSENNGINFVTESYSVNEIDKFLSKIFNNNYNDRTLSVTSNLYYLPYCRFYHKAHDVHLFEVIDVREDHLVICDHFYNYFGNLDKEEFIKSTHSIYKNTKRNINRVGYIKNKFTVDEIDLNKILTNNLNIMEGYDISKCYHSKELVVGLQAVPLIQEEFLQVFNDNIDSNRIEAILDDFHKGFKRLGNSRYRMMLFLNSFKEKELADKFLEASQPWTIIANMIGRMYFTGVQQQMEERFIQRFAHAFKAEEKAMGEIRKLVNKTHK</sequence>
<evidence type="ECO:0000313" key="1">
    <source>
        <dbReference type="EMBL" id="QHE59791.1"/>
    </source>
</evidence>
<evidence type="ECO:0008006" key="3">
    <source>
        <dbReference type="Google" id="ProtNLM"/>
    </source>
</evidence>